<dbReference type="InterPro" id="IPR007077">
    <property type="entry name" value="TfoX_C"/>
</dbReference>
<reference evidence="3 4" key="1">
    <citation type="submission" date="2015-09" db="EMBL/GenBank/DDBJ databases">
        <authorList>
            <consortium name="Swine Surveillance"/>
        </authorList>
    </citation>
    <scope>NUCLEOTIDE SEQUENCE [LARGE SCALE GENOMIC DNA]</scope>
    <source>
        <strain evidence="3 4">CECT 7557</strain>
    </source>
</reference>
<sequence length="142" mass="15509">MSTPISTIRNLGPAYEEACARAGIHSAEALRTLGADAAYARLLQTGSKPHFIGYYVLVMALQGRPWNDCKGEEKKALRKRFDALKAQNHDKGLGKLETILDQIGVIERRPADPSTHPPKRKTPPQSSETAFLKSLPKSATGD</sequence>
<evidence type="ECO:0000256" key="1">
    <source>
        <dbReference type="SAM" id="MobiDB-lite"/>
    </source>
</evidence>
<dbReference type="AlphaFoldDB" id="A0A0P1GHJ6"/>
<evidence type="ECO:0000313" key="4">
    <source>
        <dbReference type="Proteomes" id="UP000052022"/>
    </source>
</evidence>
<evidence type="ECO:0000259" key="2">
    <source>
        <dbReference type="Pfam" id="PF04994"/>
    </source>
</evidence>
<organism evidence="3 4">
    <name type="scientific">Tritonibacter multivorans</name>
    <dbReference type="NCBI Taxonomy" id="928856"/>
    <lineage>
        <taxon>Bacteria</taxon>
        <taxon>Pseudomonadati</taxon>
        <taxon>Pseudomonadota</taxon>
        <taxon>Alphaproteobacteria</taxon>
        <taxon>Rhodobacterales</taxon>
        <taxon>Paracoccaceae</taxon>
        <taxon>Tritonibacter</taxon>
    </lineage>
</organism>
<gene>
    <name evidence="3" type="ORF">TRM7557_00218</name>
</gene>
<feature type="region of interest" description="Disordered" evidence="1">
    <location>
        <begin position="107"/>
        <end position="142"/>
    </location>
</feature>
<dbReference type="Proteomes" id="UP000052022">
    <property type="component" value="Unassembled WGS sequence"/>
</dbReference>
<dbReference type="PANTHER" id="PTHR36121">
    <property type="entry name" value="PROTEIN SXY"/>
    <property type="match status" value="1"/>
</dbReference>
<proteinExistence type="predicted"/>
<name>A0A0P1GHJ6_9RHOB</name>
<protein>
    <submittedName>
        <fullName evidence="3">Regulator of competence-specific genes</fullName>
    </submittedName>
</protein>
<dbReference type="Gene3D" id="1.10.150.20">
    <property type="entry name" value="5' to 3' exonuclease, C-terminal subdomain"/>
    <property type="match status" value="1"/>
</dbReference>
<evidence type="ECO:0000313" key="3">
    <source>
        <dbReference type="EMBL" id="CUH75092.1"/>
    </source>
</evidence>
<dbReference type="STRING" id="928856.SAMN04488049_104375"/>
<dbReference type="InterPro" id="IPR047525">
    <property type="entry name" value="TfoX-like"/>
</dbReference>
<keyword evidence="4" id="KW-1185">Reference proteome</keyword>
<accession>A0A0P1GHJ6</accession>
<dbReference type="OrthoDB" id="7861542at2"/>
<dbReference type="Pfam" id="PF04994">
    <property type="entry name" value="TfoX_C"/>
    <property type="match status" value="1"/>
</dbReference>
<dbReference type="EMBL" id="CYSD01000007">
    <property type="protein sequence ID" value="CUH75092.1"/>
    <property type="molecule type" value="Genomic_DNA"/>
</dbReference>
<dbReference type="PANTHER" id="PTHR36121:SF1">
    <property type="entry name" value="PROTEIN SXY"/>
    <property type="match status" value="1"/>
</dbReference>
<feature type="domain" description="TfoX C-terminal" evidence="2">
    <location>
        <begin position="3"/>
        <end position="80"/>
    </location>
</feature>